<accession>A0A139WK01</accession>
<evidence type="ECO:0000256" key="1">
    <source>
        <dbReference type="SAM" id="SignalP"/>
    </source>
</evidence>
<dbReference type="EMBL" id="KQ971334">
    <property type="protein sequence ID" value="KYB28243.1"/>
    <property type="molecule type" value="Genomic_DNA"/>
</dbReference>
<dbReference type="AlphaFoldDB" id="A0A139WK01"/>
<evidence type="ECO:0000313" key="2">
    <source>
        <dbReference type="EMBL" id="KYB28243.1"/>
    </source>
</evidence>
<proteinExistence type="predicted"/>
<reference evidence="2 3" key="1">
    <citation type="journal article" date="2008" name="Nature">
        <title>The genome of the model beetle and pest Tribolium castaneum.</title>
        <authorList>
            <consortium name="Tribolium Genome Sequencing Consortium"/>
            <person name="Richards S."/>
            <person name="Gibbs R.A."/>
            <person name="Weinstock G.M."/>
            <person name="Brown S.J."/>
            <person name="Denell R."/>
            <person name="Beeman R.W."/>
            <person name="Gibbs R."/>
            <person name="Beeman R.W."/>
            <person name="Brown S.J."/>
            <person name="Bucher G."/>
            <person name="Friedrich M."/>
            <person name="Grimmelikhuijzen C.J."/>
            <person name="Klingler M."/>
            <person name="Lorenzen M."/>
            <person name="Richards S."/>
            <person name="Roth S."/>
            <person name="Schroder R."/>
            <person name="Tautz D."/>
            <person name="Zdobnov E.M."/>
            <person name="Muzny D."/>
            <person name="Gibbs R.A."/>
            <person name="Weinstock G.M."/>
            <person name="Attaway T."/>
            <person name="Bell S."/>
            <person name="Buhay C.J."/>
            <person name="Chandrabose M.N."/>
            <person name="Chavez D."/>
            <person name="Clerk-Blankenburg K.P."/>
            <person name="Cree A."/>
            <person name="Dao M."/>
            <person name="Davis C."/>
            <person name="Chacko J."/>
            <person name="Dinh H."/>
            <person name="Dugan-Rocha S."/>
            <person name="Fowler G."/>
            <person name="Garner T.T."/>
            <person name="Garnes J."/>
            <person name="Gnirke A."/>
            <person name="Hawes A."/>
            <person name="Hernandez J."/>
            <person name="Hines S."/>
            <person name="Holder M."/>
            <person name="Hume J."/>
            <person name="Jhangiani S.N."/>
            <person name="Joshi V."/>
            <person name="Khan Z.M."/>
            <person name="Jackson L."/>
            <person name="Kovar C."/>
            <person name="Kowis A."/>
            <person name="Lee S."/>
            <person name="Lewis L.R."/>
            <person name="Margolis J."/>
            <person name="Morgan M."/>
            <person name="Nazareth L.V."/>
            <person name="Nguyen N."/>
            <person name="Okwuonu G."/>
            <person name="Parker D."/>
            <person name="Richards S."/>
            <person name="Ruiz S.J."/>
            <person name="Santibanez J."/>
            <person name="Savard J."/>
            <person name="Scherer S.E."/>
            <person name="Schneider B."/>
            <person name="Sodergren E."/>
            <person name="Tautz D."/>
            <person name="Vattahil S."/>
            <person name="Villasana D."/>
            <person name="White C.S."/>
            <person name="Wright R."/>
            <person name="Park Y."/>
            <person name="Beeman R.W."/>
            <person name="Lord J."/>
            <person name="Oppert B."/>
            <person name="Lorenzen M."/>
            <person name="Brown S."/>
            <person name="Wang L."/>
            <person name="Savard J."/>
            <person name="Tautz D."/>
            <person name="Richards S."/>
            <person name="Weinstock G."/>
            <person name="Gibbs R.A."/>
            <person name="Liu Y."/>
            <person name="Worley K."/>
            <person name="Weinstock G."/>
            <person name="Elsik C.G."/>
            <person name="Reese J.T."/>
            <person name="Elhaik E."/>
            <person name="Landan G."/>
            <person name="Graur D."/>
            <person name="Arensburger P."/>
            <person name="Atkinson P."/>
            <person name="Beeman R.W."/>
            <person name="Beidler J."/>
            <person name="Brown S.J."/>
            <person name="Demuth J.P."/>
            <person name="Drury D.W."/>
            <person name="Du Y.Z."/>
            <person name="Fujiwara H."/>
            <person name="Lorenzen M."/>
            <person name="Maselli V."/>
            <person name="Osanai M."/>
            <person name="Park Y."/>
            <person name="Robertson H.M."/>
            <person name="Tu Z."/>
            <person name="Wang J.J."/>
            <person name="Wang S."/>
            <person name="Richards S."/>
            <person name="Song H."/>
            <person name="Zhang L."/>
            <person name="Sodergren E."/>
            <person name="Werner D."/>
            <person name="Stanke M."/>
            <person name="Morgenstern B."/>
            <person name="Solovyev V."/>
            <person name="Kosarev P."/>
            <person name="Brown G."/>
            <person name="Chen H.C."/>
            <person name="Ermolaeva O."/>
            <person name="Hlavina W."/>
            <person name="Kapustin Y."/>
            <person name="Kiryutin B."/>
            <person name="Kitts P."/>
            <person name="Maglott D."/>
            <person name="Pruitt K."/>
            <person name="Sapojnikov V."/>
            <person name="Souvorov A."/>
            <person name="Mackey A.J."/>
            <person name="Waterhouse R.M."/>
            <person name="Wyder S."/>
            <person name="Zdobnov E.M."/>
            <person name="Zdobnov E.M."/>
            <person name="Wyder S."/>
            <person name="Kriventseva E.V."/>
            <person name="Kadowaki T."/>
            <person name="Bork P."/>
            <person name="Aranda M."/>
            <person name="Bao R."/>
            <person name="Beermann A."/>
            <person name="Berns N."/>
            <person name="Bolognesi R."/>
            <person name="Bonneton F."/>
            <person name="Bopp D."/>
            <person name="Brown S.J."/>
            <person name="Bucher G."/>
            <person name="Butts T."/>
            <person name="Chaumot A."/>
            <person name="Denell R.E."/>
            <person name="Ferrier D.E."/>
            <person name="Friedrich M."/>
            <person name="Gordon C.M."/>
            <person name="Jindra M."/>
            <person name="Klingler M."/>
            <person name="Lan Q."/>
            <person name="Lattorff H.M."/>
            <person name="Laudet V."/>
            <person name="von Levetsow C."/>
            <person name="Liu Z."/>
            <person name="Lutz R."/>
            <person name="Lynch J.A."/>
            <person name="da Fonseca R.N."/>
            <person name="Posnien N."/>
            <person name="Reuter R."/>
            <person name="Roth S."/>
            <person name="Savard J."/>
            <person name="Schinko J.B."/>
            <person name="Schmitt C."/>
            <person name="Schoppmeier M."/>
            <person name="Schroder R."/>
            <person name="Shippy T.D."/>
            <person name="Simonnet F."/>
            <person name="Marques-Souza H."/>
            <person name="Tautz D."/>
            <person name="Tomoyasu Y."/>
            <person name="Trauner J."/>
            <person name="Van der Zee M."/>
            <person name="Vervoort M."/>
            <person name="Wittkopp N."/>
            <person name="Wimmer E.A."/>
            <person name="Yang X."/>
            <person name="Jones A.K."/>
            <person name="Sattelle D.B."/>
            <person name="Ebert P.R."/>
            <person name="Nelson D."/>
            <person name="Scott J.G."/>
            <person name="Beeman R.W."/>
            <person name="Muthukrishnan S."/>
            <person name="Kramer K.J."/>
            <person name="Arakane Y."/>
            <person name="Beeman R.W."/>
            <person name="Zhu Q."/>
            <person name="Hogenkamp D."/>
            <person name="Dixit R."/>
            <person name="Oppert B."/>
            <person name="Jiang H."/>
            <person name="Zou Z."/>
            <person name="Marshall J."/>
            <person name="Elpidina E."/>
            <person name="Vinokurov K."/>
            <person name="Oppert C."/>
            <person name="Zou Z."/>
            <person name="Evans J."/>
            <person name="Lu Z."/>
            <person name="Zhao P."/>
            <person name="Sumathipala N."/>
            <person name="Altincicek B."/>
            <person name="Vilcinskas A."/>
            <person name="Williams M."/>
            <person name="Hultmark D."/>
            <person name="Hetru C."/>
            <person name="Jiang H."/>
            <person name="Grimmelikhuijzen C.J."/>
            <person name="Hauser F."/>
            <person name="Cazzamali G."/>
            <person name="Williamson M."/>
            <person name="Park Y."/>
            <person name="Li B."/>
            <person name="Tanaka Y."/>
            <person name="Predel R."/>
            <person name="Neupert S."/>
            <person name="Schachtner J."/>
            <person name="Verleyen P."/>
            <person name="Raible F."/>
            <person name="Bork P."/>
            <person name="Friedrich M."/>
            <person name="Walden K.K."/>
            <person name="Robertson H.M."/>
            <person name="Angeli S."/>
            <person name="Foret S."/>
            <person name="Bucher G."/>
            <person name="Schuetz S."/>
            <person name="Maleszka R."/>
            <person name="Wimmer E.A."/>
            <person name="Beeman R.W."/>
            <person name="Lorenzen M."/>
            <person name="Tomoyasu Y."/>
            <person name="Miller S.C."/>
            <person name="Grossmann D."/>
            <person name="Bucher G."/>
        </authorList>
    </citation>
    <scope>NUCLEOTIDE SEQUENCE [LARGE SCALE GENOMIC DNA]</scope>
    <source>
        <strain evidence="2 3">Georgia GA2</strain>
    </source>
</reference>
<keyword evidence="3" id="KW-1185">Reference proteome</keyword>
<organism evidence="2 3">
    <name type="scientific">Tribolium castaneum</name>
    <name type="common">Red flour beetle</name>
    <dbReference type="NCBI Taxonomy" id="7070"/>
    <lineage>
        <taxon>Eukaryota</taxon>
        <taxon>Metazoa</taxon>
        <taxon>Ecdysozoa</taxon>
        <taxon>Arthropoda</taxon>
        <taxon>Hexapoda</taxon>
        <taxon>Insecta</taxon>
        <taxon>Pterygota</taxon>
        <taxon>Neoptera</taxon>
        <taxon>Endopterygota</taxon>
        <taxon>Coleoptera</taxon>
        <taxon>Polyphaga</taxon>
        <taxon>Cucujiformia</taxon>
        <taxon>Tenebrionidae</taxon>
        <taxon>Tenebrionidae incertae sedis</taxon>
        <taxon>Tribolium</taxon>
    </lineage>
</organism>
<name>A0A139WK01_TRICA</name>
<keyword evidence="1" id="KW-0732">Signal</keyword>
<sequence length="41" mass="4297">MDIFLLGIILAMAGFGGCNVDMGVRACFLDSAAAGEEFDRV</sequence>
<dbReference type="Proteomes" id="UP000007266">
    <property type="component" value="Linkage group 3"/>
</dbReference>
<protein>
    <submittedName>
        <fullName evidence="2">Uncharacterized protein</fullName>
    </submittedName>
</protein>
<dbReference type="InParanoid" id="A0A139WK01"/>
<feature type="signal peptide" evidence="1">
    <location>
        <begin position="1"/>
        <end position="18"/>
    </location>
</feature>
<gene>
    <name evidence="2" type="primary">AUGUSTUS-3.0.2_32673</name>
    <name evidence="2" type="ORF">TcasGA2_TC032673</name>
</gene>
<evidence type="ECO:0000313" key="3">
    <source>
        <dbReference type="Proteomes" id="UP000007266"/>
    </source>
</evidence>
<reference evidence="2 3" key="2">
    <citation type="journal article" date="2010" name="Nucleic Acids Res.">
        <title>BeetleBase in 2010: revisions to provide comprehensive genomic information for Tribolium castaneum.</title>
        <authorList>
            <person name="Kim H.S."/>
            <person name="Murphy T."/>
            <person name="Xia J."/>
            <person name="Caragea D."/>
            <person name="Park Y."/>
            <person name="Beeman R.W."/>
            <person name="Lorenzen M.D."/>
            <person name="Butcher S."/>
            <person name="Manak J.R."/>
            <person name="Brown S.J."/>
        </authorList>
    </citation>
    <scope>GENOME REANNOTATION</scope>
    <source>
        <strain evidence="2 3">Georgia GA2</strain>
    </source>
</reference>
<feature type="chain" id="PRO_5007300147" evidence="1">
    <location>
        <begin position="19"/>
        <end position="41"/>
    </location>
</feature>